<keyword evidence="7 9" id="KW-0675">Receptor</keyword>
<evidence type="ECO:0000256" key="8">
    <source>
        <dbReference type="ARBA" id="ARBA00023224"/>
    </source>
</evidence>
<organism evidence="10">
    <name type="scientific">Ctenopseustis herana</name>
    <dbReference type="NCBI Taxonomy" id="65029"/>
    <lineage>
        <taxon>Eukaryota</taxon>
        <taxon>Metazoa</taxon>
        <taxon>Ecdysozoa</taxon>
        <taxon>Arthropoda</taxon>
        <taxon>Hexapoda</taxon>
        <taxon>Insecta</taxon>
        <taxon>Pterygota</taxon>
        <taxon>Neoptera</taxon>
        <taxon>Endopterygota</taxon>
        <taxon>Lepidoptera</taxon>
        <taxon>Glossata</taxon>
        <taxon>Ditrysia</taxon>
        <taxon>Tortricoidea</taxon>
        <taxon>Tortricidae</taxon>
        <taxon>Tortricinae</taxon>
        <taxon>Ctenopseustis</taxon>
    </lineage>
</organism>
<protein>
    <recommendedName>
        <fullName evidence="9">Odorant receptor</fullName>
    </recommendedName>
</protein>
<evidence type="ECO:0000256" key="1">
    <source>
        <dbReference type="ARBA" id="ARBA00004141"/>
    </source>
</evidence>
<feature type="transmembrane region" description="Helical" evidence="9">
    <location>
        <begin position="175"/>
        <end position="195"/>
    </location>
</feature>
<keyword evidence="4 9" id="KW-0552">Olfaction</keyword>
<comment type="caution">
    <text evidence="9">Lacks conserved residue(s) required for the propagation of feature annotation.</text>
</comment>
<evidence type="ECO:0000256" key="3">
    <source>
        <dbReference type="ARBA" id="ARBA00022692"/>
    </source>
</evidence>
<keyword evidence="3 9" id="KW-0812">Transmembrane</keyword>
<evidence type="ECO:0000256" key="2">
    <source>
        <dbReference type="ARBA" id="ARBA00022606"/>
    </source>
</evidence>
<keyword evidence="2 9" id="KW-0716">Sensory transduction</keyword>
<evidence type="ECO:0000313" key="10">
    <source>
        <dbReference type="EMBL" id="AIT69910.1"/>
    </source>
</evidence>
<dbReference type="EMBL" id="KM597233">
    <property type="protein sequence ID" value="AIT69910.1"/>
    <property type="molecule type" value="mRNA"/>
</dbReference>
<dbReference type="InterPro" id="IPR004117">
    <property type="entry name" value="7tm6_olfct_rcpt"/>
</dbReference>
<feature type="transmembrane region" description="Helical" evidence="9">
    <location>
        <begin position="304"/>
        <end position="325"/>
    </location>
</feature>
<dbReference type="GO" id="GO:0005549">
    <property type="term" value="F:odorant binding"/>
    <property type="evidence" value="ECO:0007669"/>
    <property type="project" value="InterPro"/>
</dbReference>
<keyword evidence="5 9" id="KW-1133">Transmembrane helix</keyword>
<feature type="transmembrane region" description="Helical" evidence="9">
    <location>
        <begin position="36"/>
        <end position="54"/>
    </location>
</feature>
<feature type="transmembrane region" description="Helical" evidence="9">
    <location>
        <begin position="268"/>
        <end position="292"/>
    </location>
</feature>
<comment type="subcellular location">
    <subcellularLocation>
        <location evidence="9">Cell membrane</location>
        <topology evidence="9">Multi-pass membrane protein</topology>
    </subcellularLocation>
    <subcellularLocation>
        <location evidence="1">Membrane</location>
        <topology evidence="1">Multi-pass membrane protein</topology>
    </subcellularLocation>
</comment>
<dbReference type="Pfam" id="PF02949">
    <property type="entry name" value="7tm_6"/>
    <property type="match status" value="1"/>
</dbReference>
<dbReference type="PANTHER" id="PTHR21137:SF44">
    <property type="entry name" value="ODORANT RECEPTOR 13A-RELATED"/>
    <property type="match status" value="1"/>
</dbReference>
<dbReference type="PANTHER" id="PTHR21137">
    <property type="entry name" value="ODORANT RECEPTOR"/>
    <property type="match status" value="1"/>
</dbReference>
<sequence>MPPTLVGTLSQHLKIFKIIGLDFLGEPSVANHCRHVWFVSMLLLFFTGQLLFFAKSDEIGADFMDIANAIPLFMMVVQDLVKIVALSKKQRVKGIILEIAELWPKEMINEEKICLMNSWIRNLKMFNDYVYKFTTFSVFIFVWGTFFVTVFTTSDGVKTYLFPFQLYYPFNIDSMWKYSAAFLFQAVTGTTIHLCLYLPCDLLLFTLTVDICILMRLLQYDLENIRVVGKDRNGVFDPAEAETSYRKITELARTHQKLVKISENLNEVFGTIIFTVVSLSAVILCFFGFLLITVGGTQFQMVRSFLAVFVKMFIVFCLALPGQILSDASCGVADAAYKSLWYESDLKFRKIIFIMIARSQKPCFLSALGYSQMNFNTFCKICSSSWSYLSLLNQMYQDTEH</sequence>
<dbReference type="GO" id="GO:0004984">
    <property type="term" value="F:olfactory receptor activity"/>
    <property type="evidence" value="ECO:0007669"/>
    <property type="project" value="InterPro"/>
</dbReference>
<keyword evidence="6 9" id="KW-0472">Membrane</keyword>
<evidence type="ECO:0000256" key="7">
    <source>
        <dbReference type="ARBA" id="ARBA00023170"/>
    </source>
</evidence>
<dbReference type="GO" id="GO:0005886">
    <property type="term" value="C:plasma membrane"/>
    <property type="evidence" value="ECO:0007669"/>
    <property type="project" value="UniProtKB-SubCell"/>
</dbReference>
<reference evidence="10" key="1">
    <citation type="journal article" date="2014" name="J. Mol. Evol.">
        <title>Pheromone Receptor Evolution in the Cryptic Leafroller Species, Ctenopseustis obliquana and C. herana.</title>
        <authorList>
            <person name="Steinwender B."/>
            <person name="Thrimawithana A.H."/>
            <person name="Crowhurst R.N."/>
            <person name="Newcomb R.D."/>
        </authorList>
    </citation>
    <scope>NUCLEOTIDE SEQUENCE</scope>
</reference>
<feature type="transmembrane region" description="Helical" evidence="9">
    <location>
        <begin position="129"/>
        <end position="151"/>
    </location>
</feature>
<name>A0A097ITW4_9NEOP</name>
<comment type="similarity">
    <text evidence="9">Belongs to the insect chemoreceptor superfamily. Heteromeric odorant receptor channel (TC 1.A.69) family.</text>
</comment>
<evidence type="ECO:0000256" key="9">
    <source>
        <dbReference type="RuleBase" id="RU351113"/>
    </source>
</evidence>
<dbReference type="AlphaFoldDB" id="A0A097ITW4"/>
<evidence type="ECO:0000256" key="6">
    <source>
        <dbReference type="ARBA" id="ARBA00023136"/>
    </source>
</evidence>
<evidence type="ECO:0000256" key="5">
    <source>
        <dbReference type="ARBA" id="ARBA00022989"/>
    </source>
</evidence>
<keyword evidence="8 9" id="KW-0807">Transducer</keyword>
<proteinExistence type="evidence at transcript level"/>
<dbReference type="GO" id="GO:0007165">
    <property type="term" value="P:signal transduction"/>
    <property type="evidence" value="ECO:0007669"/>
    <property type="project" value="UniProtKB-KW"/>
</dbReference>
<evidence type="ECO:0000256" key="4">
    <source>
        <dbReference type="ARBA" id="ARBA00022725"/>
    </source>
</evidence>
<accession>A0A097ITW4</accession>